<keyword evidence="8" id="KW-0597">Phosphoprotein</keyword>
<evidence type="ECO:0000256" key="17">
    <source>
        <dbReference type="ARBA" id="ARBA00023157"/>
    </source>
</evidence>
<dbReference type="SUPFAM" id="SSF48726">
    <property type="entry name" value="Immunoglobulin"/>
    <property type="match status" value="3"/>
</dbReference>
<dbReference type="GO" id="GO:0005737">
    <property type="term" value="C:cytoplasm"/>
    <property type="evidence" value="ECO:0007669"/>
    <property type="project" value="UniProtKB-SubCell"/>
</dbReference>
<evidence type="ECO:0000256" key="8">
    <source>
        <dbReference type="ARBA" id="ARBA00022553"/>
    </source>
</evidence>
<keyword evidence="19" id="KW-0393">Immunoglobulin domain</keyword>
<dbReference type="InterPro" id="IPR013098">
    <property type="entry name" value="Ig_I-set"/>
</dbReference>
<keyword evidence="11" id="KW-0677">Repeat</keyword>
<dbReference type="EC" id="2.7.11.1" evidence="5"/>
<dbReference type="FunFam" id="2.60.40.10:FF:000050">
    <property type="entry name" value="Titin isoform B"/>
    <property type="match status" value="1"/>
</dbReference>
<evidence type="ECO:0000256" key="5">
    <source>
        <dbReference type="ARBA" id="ARBA00012513"/>
    </source>
</evidence>
<evidence type="ECO:0000256" key="20">
    <source>
        <dbReference type="ARBA" id="ARBA00047899"/>
    </source>
</evidence>
<keyword evidence="13" id="KW-0418">Kinase</keyword>
<dbReference type="EMBL" id="JAIQCJ010001602">
    <property type="protein sequence ID" value="KAJ8788611.1"/>
    <property type="molecule type" value="Genomic_DNA"/>
</dbReference>
<protein>
    <recommendedName>
        <fullName evidence="5">non-specific serine/threonine protein kinase</fullName>
        <ecNumber evidence="5">2.7.11.1</ecNumber>
    </recommendedName>
</protein>
<evidence type="ECO:0000256" key="15">
    <source>
        <dbReference type="ARBA" id="ARBA00022842"/>
    </source>
</evidence>
<keyword evidence="17" id="KW-1015">Disulfide bond</keyword>
<evidence type="ECO:0000256" key="21">
    <source>
        <dbReference type="ARBA" id="ARBA00048679"/>
    </source>
</evidence>
<keyword evidence="24" id="KW-1185">Reference proteome</keyword>
<dbReference type="PROSITE" id="PS50835">
    <property type="entry name" value="IG_LIKE"/>
    <property type="match status" value="1"/>
</dbReference>
<dbReference type="AlphaFoldDB" id="A0AB34HA23"/>
<evidence type="ECO:0000256" key="16">
    <source>
        <dbReference type="ARBA" id="ARBA00022860"/>
    </source>
</evidence>
<reference evidence="23 24" key="1">
    <citation type="submission" date="2022-11" db="EMBL/GenBank/DDBJ databases">
        <title>Whole genome sequence of Eschrichtius robustus ER-17-0199.</title>
        <authorList>
            <person name="Bruniche-Olsen A."/>
            <person name="Black A.N."/>
            <person name="Fields C.J."/>
            <person name="Walden K."/>
            <person name="Dewoody J.A."/>
        </authorList>
    </citation>
    <scope>NUCLEOTIDE SEQUENCE [LARGE SCALE GENOMIC DNA]</scope>
    <source>
        <strain evidence="23">ER-17-0199</strain>
        <tissue evidence="23">Blubber</tissue>
    </source>
</reference>
<comment type="caution">
    <text evidence="23">The sequence shown here is derived from an EMBL/GenBank/DDBJ whole genome shotgun (WGS) entry which is preliminary data.</text>
</comment>
<comment type="subcellular location">
    <subcellularLocation>
        <location evidence="3">Cytoplasm</location>
    </subcellularLocation>
    <subcellularLocation>
        <location evidence="2">Nucleus</location>
    </subcellularLocation>
</comment>
<proteinExistence type="inferred from homology"/>
<dbReference type="Pfam" id="PF07679">
    <property type="entry name" value="I-set"/>
    <property type="match status" value="2"/>
</dbReference>
<keyword evidence="9" id="KW-0808">Transferase</keyword>
<feature type="domain" description="Ig-like" evidence="22">
    <location>
        <begin position="80"/>
        <end position="188"/>
    </location>
</feature>
<evidence type="ECO:0000313" key="23">
    <source>
        <dbReference type="EMBL" id="KAJ8788611.1"/>
    </source>
</evidence>
<keyword evidence="16" id="KW-0112">Calmodulin-binding</keyword>
<dbReference type="GO" id="GO:0005516">
    <property type="term" value="F:calmodulin binding"/>
    <property type="evidence" value="ECO:0007669"/>
    <property type="project" value="UniProtKB-KW"/>
</dbReference>
<evidence type="ECO:0000256" key="11">
    <source>
        <dbReference type="ARBA" id="ARBA00022737"/>
    </source>
</evidence>
<evidence type="ECO:0000313" key="24">
    <source>
        <dbReference type="Proteomes" id="UP001159641"/>
    </source>
</evidence>
<dbReference type="InterPro" id="IPR003599">
    <property type="entry name" value="Ig_sub"/>
</dbReference>
<dbReference type="InterPro" id="IPR007110">
    <property type="entry name" value="Ig-like_dom"/>
</dbReference>
<evidence type="ECO:0000256" key="4">
    <source>
        <dbReference type="ARBA" id="ARBA00006692"/>
    </source>
</evidence>
<evidence type="ECO:0000256" key="1">
    <source>
        <dbReference type="ARBA" id="ARBA00001946"/>
    </source>
</evidence>
<dbReference type="GO" id="GO:0004674">
    <property type="term" value="F:protein serine/threonine kinase activity"/>
    <property type="evidence" value="ECO:0007669"/>
    <property type="project" value="UniProtKB-KW"/>
</dbReference>
<keyword evidence="10" id="KW-0479">Metal-binding</keyword>
<dbReference type="SMART" id="SM00409">
    <property type="entry name" value="IG"/>
    <property type="match status" value="2"/>
</dbReference>
<dbReference type="PANTHER" id="PTHR35971">
    <property type="entry name" value="SI:DKEY-31G6.6"/>
    <property type="match status" value="1"/>
</dbReference>
<comment type="cofactor">
    <cofactor evidence="1">
        <name>Mg(2+)</name>
        <dbReference type="ChEBI" id="CHEBI:18420"/>
    </cofactor>
</comment>
<dbReference type="CDD" id="cd00096">
    <property type="entry name" value="Ig"/>
    <property type="match status" value="1"/>
</dbReference>
<dbReference type="Proteomes" id="UP001159641">
    <property type="component" value="Unassembled WGS sequence"/>
</dbReference>
<dbReference type="GO" id="GO:0005524">
    <property type="term" value="F:ATP binding"/>
    <property type="evidence" value="ECO:0007669"/>
    <property type="project" value="UniProtKB-KW"/>
</dbReference>
<keyword evidence="18" id="KW-0539">Nucleus</keyword>
<evidence type="ECO:0000256" key="3">
    <source>
        <dbReference type="ARBA" id="ARBA00004496"/>
    </source>
</evidence>
<gene>
    <name evidence="23" type="ORF">J1605_005342</name>
</gene>
<evidence type="ECO:0000256" key="18">
    <source>
        <dbReference type="ARBA" id="ARBA00023242"/>
    </source>
</evidence>
<evidence type="ECO:0000256" key="19">
    <source>
        <dbReference type="ARBA" id="ARBA00023319"/>
    </source>
</evidence>
<dbReference type="InterPro" id="IPR013783">
    <property type="entry name" value="Ig-like_fold"/>
</dbReference>
<keyword evidence="6" id="KW-0963">Cytoplasm</keyword>
<evidence type="ECO:0000256" key="2">
    <source>
        <dbReference type="ARBA" id="ARBA00004123"/>
    </source>
</evidence>
<evidence type="ECO:0000256" key="6">
    <source>
        <dbReference type="ARBA" id="ARBA00022490"/>
    </source>
</evidence>
<dbReference type="InterPro" id="IPR052385">
    <property type="entry name" value="Obscurin/Obscurin-like_Reg"/>
</dbReference>
<evidence type="ECO:0000256" key="14">
    <source>
        <dbReference type="ARBA" id="ARBA00022840"/>
    </source>
</evidence>
<accession>A0AB34HA23</accession>
<name>A0AB34HA23_ESCRO</name>
<dbReference type="GO" id="GO:0046872">
    <property type="term" value="F:metal ion binding"/>
    <property type="evidence" value="ECO:0007669"/>
    <property type="project" value="UniProtKB-KW"/>
</dbReference>
<comment type="catalytic activity">
    <reaction evidence="21">
        <text>L-seryl-[protein] + ATP = O-phospho-L-seryl-[protein] + ADP + H(+)</text>
        <dbReference type="Rhea" id="RHEA:17989"/>
        <dbReference type="Rhea" id="RHEA-COMP:9863"/>
        <dbReference type="Rhea" id="RHEA-COMP:11604"/>
        <dbReference type="ChEBI" id="CHEBI:15378"/>
        <dbReference type="ChEBI" id="CHEBI:29999"/>
        <dbReference type="ChEBI" id="CHEBI:30616"/>
        <dbReference type="ChEBI" id="CHEBI:83421"/>
        <dbReference type="ChEBI" id="CHEBI:456216"/>
        <dbReference type="EC" id="2.7.11.1"/>
    </reaction>
</comment>
<dbReference type="PANTHER" id="PTHR35971:SF5">
    <property type="entry name" value="OBSCURIN LIKE CYTOSKELETAL ADAPTOR 1"/>
    <property type="match status" value="1"/>
</dbReference>
<evidence type="ECO:0000256" key="7">
    <source>
        <dbReference type="ARBA" id="ARBA00022527"/>
    </source>
</evidence>
<sequence>MRALTISDADDSDAGTYTVTVENANNLECSSCVKVDCEIIEDGKKHILVLYNCRLDMTGKVSFQAANAKSAANLKVKELPLIFITPLSDVKVFEKDEAKFECEVSREPKTYRWLKGTQIITGDDKTELLKDGTRHSLVIKSAAFEDEAKYIFEAEDKHTSGKLIIEDGKKRMLILKKALKSDIGQYTCDCGTDKTSGNLEIEDREIKLVRPLYSVEVMETETARFETEISEDDIHANWKLKGEALLQTPECEIKEEGKMHFLILHNCRLDQTGGVDFQAANVKSSAHLRVKQRKGPYRYPLSGH</sequence>
<evidence type="ECO:0000256" key="10">
    <source>
        <dbReference type="ARBA" id="ARBA00022723"/>
    </source>
</evidence>
<dbReference type="FunFam" id="2.60.40.10:FF:000148">
    <property type="entry name" value="titin isoform X1"/>
    <property type="match status" value="1"/>
</dbReference>
<dbReference type="GO" id="GO:0005634">
    <property type="term" value="C:nucleus"/>
    <property type="evidence" value="ECO:0007669"/>
    <property type="project" value="UniProtKB-SubCell"/>
</dbReference>
<comment type="catalytic activity">
    <reaction evidence="20">
        <text>L-threonyl-[protein] + ATP = O-phospho-L-threonyl-[protein] + ADP + H(+)</text>
        <dbReference type="Rhea" id="RHEA:46608"/>
        <dbReference type="Rhea" id="RHEA-COMP:11060"/>
        <dbReference type="Rhea" id="RHEA-COMP:11605"/>
        <dbReference type="ChEBI" id="CHEBI:15378"/>
        <dbReference type="ChEBI" id="CHEBI:30013"/>
        <dbReference type="ChEBI" id="CHEBI:30616"/>
        <dbReference type="ChEBI" id="CHEBI:61977"/>
        <dbReference type="ChEBI" id="CHEBI:456216"/>
        <dbReference type="EC" id="2.7.11.1"/>
    </reaction>
</comment>
<evidence type="ECO:0000256" key="9">
    <source>
        <dbReference type="ARBA" id="ARBA00022679"/>
    </source>
</evidence>
<evidence type="ECO:0000256" key="13">
    <source>
        <dbReference type="ARBA" id="ARBA00022777"/>
    </source>
</evidence>
<evidence type="ECO:0000256" key="12">
    <source>
        <dbReference type="ARBA" id="ARBA00022741"/>
    </source>
</evidence>
<dbReference type="InterPro" id="IPR036179">
    <property type="entry name" value="Ig-like_dom_sf"/>
</dbReference>
<organism evidence="23 24">
    <name type="scientific">Eschrichtius robustus</name>
    <name type="common">California gray whale</name>
    <name type="synonym">Eschrichtius gibbosus</name>
    <dbReference type="NCBI Taxonomy" id="9764"/>
    <lineage>
        <taxon>Eukaryota</taxon>
        <taxon>Metazoa</taxon>
        <taxon>Chordata</taxon>
        <taxon>Craniata</taxon>
        <taxon>Vertebrata</taxon>
        <taxon>Euteleostomi</taxon>
        <taxon>Mammalia</taxon>
        <taxon>Eutheria</taxon>
        <taxon>Laurasiatheria</taxon>
        <taxon>Artiodactyla</taxon>
        <taxon>Whippomorpha</taxon>
        <taxon>Cetacea</taxon>
        <taxon>Mysticeti</taxon>
        <taxon>Eschrichtiidae</taxon>
        <taxon>Eschrichtius</taxon>
    </lineage>
</organism>
<keyword evidence="14" id="KW-0067">ATP-binding</keyword>
<dbReference type="Gene3D" id="2.60.40.10">
    <property type="entry name" value="Immunoglobulins"/>
    <property type="match status" value="4"/>
</dbReference>
<evidence type="ECO:0000259" key="22">
    <source>
        <dbReference type="PROSITE" id="PS50835"/>
    </source>
</evidence>
<keyword evidence="7" id="KW-0723">Serine/threonine-protein kinase</keyword>
<keyword evidence="12" id="KW-0547">Nucleotide-binding</keyword>
<keyword evidence="15" id="KW-0460">Magnesium</keyword>
<comment type="similarity">
    <text evidence="4">Belongs to the protein kinase superfamily. CAMK Ser/Thr protein kinase family.</text>
</comment>